<dbReference type="OrthoDB" id="1934429at2"/>
<dbReference type="Proteomes" id="UP000250369">
    <property type="component" value="Unassembled WGS sequence"/>
</dbReference>
<name>A0A329MV79_9BACL</name>
<reference evidence="1 2" key="1">
    <citation type="journal article" date="2009" name="Int. J. Syst. Evol. Microbiol.">
        <title>Paenibacillus contaminans sp. nov., isolated from a contaminated laboratory plate.</title>
        <authorList>
            <person name="Chou J.H."/>
            <person name="Lee J.H."/>
            <person name="Lin M.C."/>
            <person name="Chang P.S."/>
            <person name="Arun A.B."/>
            <person name="Young C.C."/>
            <person name="Chen W.M."/>
        </authorList>
    </citation>
    <scope>NUCLEOTIDE SEQUENCE [LARGE SCALE GENOMIC DNA]</scope>
    <source>
        <strain evidence="1 2">CKOBP-6</strain>
    </source>
</reference>
<dbReference type="InterPro" id="IPR021617">
    <property type="entry name" value="DUF3231"/>
</dbReference>
<keyword evidence="2" id="KW-1185">Reference proteome</keyword>
<evidence type="ECO:0000313" key="2">
    <source>
        <dbReference type="Proteomes" id="UP000250369"/>
    </source>
</evidence>
<dbReference type="AlphaFoldDB" id="A0A329MV79"/>
<evidence type="ECO:0000313" key="1">
    <source>
        <dbReference type="EMBL" id="RAV23450.1"/>
    </source>
</evidence>
<dbReference type="InterPro" id="IPR012347">
    <property type="entry name" value="Ferritin-like"/>
</dbReference>
<sequence>MGILSGNPKDEPLHYGEIYSVWTFSTKSKGCKSVYTAYSFHAGDKDLKDILDDLINQSELEIKECDKILIQHGISPSPSLPERPEAKLSDIPAGARITDVEIAELIAADTAASLAVCSQVTGTAIREDIGALFSKYHATKTVLGLKILEMSKNKGWLVPPPLHVKRPELVEV</sequence>
<comment type="caution">
    <text evidence="1">The sequence shown here is derived from an EMBL/GenBank/DDBJ whole genome shotgun (WGS) entry which is preliminary data.</text>
</comment>
<protein>
    <recommendedName>
        <fullName evidence="3">DUF3231 domain-containing protein</fullName>
    </recommendedName>
</protein>
<dbReference type="EMBL" id="QMFB01000001">
    <property type="protein sequence ID" value="RAV23450.1"/>
    <property type="molecule type" value="Genomic_DNA"/>
</dbReference>
<dbReference type="Gene3D" id="1.20.1260.10">
    <property type="match status" value="1"/>
</dbReference>
<proteinExistence type="predicted"/>
<dbReference type="Pfam" id="PF11553">
    <property type="entry name" value="DUF3231"/>
    <property type="match status" value="1"/>
</dbReference>
<dbReference type="RefSeq" id="WP_113029560.1">
    <property type="nucleotide sequence ID" value="NZ_QMFB01000001.1"/>
</dbReference>
<accession>A0A329MV79</accession>
<organism evidence="1 2">
    <name type="scientific">Paenibacillus contaminans</name>
    <dbReference type="NCBI Taxonomy" id="450362"/>
    <lineage>
        <taxon>Bacteria</taxon>
        <taxon>Bacillati</taxon>
        <taxon>Bacillota</taxon>
        <taxon>Bacilli</taxon>
        <taxon>Bacillales</taxon>
        <taxon>Paenibacillaceae</taxon>
        <taxon>Paenibacillus</taxon>
    </lineage>
</organism>
<gene>
    <name evidence="1" type="ORF">DQG23_02100</name>
</gene>
<evidence type="ECO:0008006" key="3">
    <source>
        <dbReference type="Google" id="ProtNLM"/>
    </source>
</evidence>